<keyword evidence="1" id="KW-0004">4Fe-4S</keyword>
<keyword evidence="3" id="KW-0560">Oxidoreductase</keyword>
<evidence type="ECO:0000256" key="1">
    <source>
        <dbReference type="ARBA" id="ARBA00022485"/>
    </source>
</evidence>
<evidence type="ECO:0000256" key="2">
    <source>
        <dbReference type="ARBA" id="ARBA00022723"/>
    </source>
</evidence>
<dbReference type="InterPro" id="IPR039650">
    <property type="entry name" value="HdrA-like"/>
</dbReference>
<dbReference type="GO" id="GO:0051539">
    <property type="term" value="F:4 iron, 4 sulfur cluster binding"/>
    <property type="evidence" value="ECO:0007669"/>
    <property type="project" value="UniProtKB-KW"/>
</dbReference>
<dbReference type="GO" id="GO:0016491">
    <property type="term" value="F:oxidoreductase activity"/>
    <property type="evidence" value="ECO:0007669"/>
    <property type="project" value="UniProtKB-KW"/>
</dbReference>
<evidence type="ECO:0000256" key="6">
    <source>
        <dbReference type="SAM" id="SignalP"/>
    </source>
</evidence>
<evidence type="ECO:0000259" key="7">
    <source>
        <dbReference type="Pfam" id="PF25275"/>
    </source>
</evidence>
<dbReference type="Pfam" id="PF12831">
    <property type="entry name" value="FAD_oxidored"/>
    <property type="match status" value="1"/>
</dbReference>
<reference evidence="8 9" key="1">
    <citation type="submission" date="2020-10" db="EMBL/GenBank/DDBJ databases">
        <title>Wide distribution of Phycisphaera-like planctomycetes from WD2101 soil group in peatlands and genome analysis of the first cultivated representative.</title>
        <authorList>
            <person name="Dedysh S.N."/>
            <person name="Beletsky A.V."/>
            <person name="Ivanova A."/>
            <person name="Kulichevskaya I.S."/>
            <person name="Suzina N.E."/>
            <person name="Philippov D.A."/>
            <person name="Rakitin A.L."/>
            <person name="Mardanov A.V."/>
            <person name="Ravin N.V."/>
        </authorList>
    </citation>
    <scope>NUCLEOTIDE SEQUENCE [LARGE SCALE GENOMIC DNA]</scope>
    <source>
        <strain evidence="8 9">M1803</strain>
    </source>
</reference>
<dbReference type="Gene3D" id="3.50.50.60">
    <property type="entry name" value="FAD/NAD(P)-binding domain"/>
    <property type="match status" value="1"/>
</dbReference>
<gene>
    <name evidence="8" type="ORF">IPV69_09985</name>
</gene>
<dbReference type="RefSeq" id="WP_206294966.1">
    <property type="nucleotide sequence ID" value="NZ_CP063458.1"/>
</dbReference>
<dbReference type="Proteomes" id="UP000593765">
    <property type="component" value="Chromosome"/>
</dbReference>
<feature type="chain" id="PRO_5034003384" evidence="6">
    <location>
        <begin position="22"/>
        <end position="717"/>
    </location>
</feature>
<dbReference type="GO" id="GO:0046872">
    <property type="term" value="F:metal ion binding"/>
    <property type="evidence" value="ECO:0007669"/>
    <property type="project" value="UniProtKB-KW"/>
</dbReference>
<dbReference type="SUPFAM" id="SSF51905">
    <property type="entry name" value="FAD/NAD(P)-binding domain"/>
    <property type="match status" value="1"/>
</dbReference>
<keyword evidence="2" id="KW-0479">Metal-binding</keyword>
<keyword evidence="4" id="KW-0408">Iron</keyword>
<keyword evidence="6" id="KW-0732">Signal</keyword>
<dbReference type="InterPro" id="IPR033803">
    <property type="entry name" value="CBD-like_Golvesin-Xly"/>
</dbReference>
<dbReference type="PANTHER" id="PTHR43498">
    <property type="entry name" value="FERREDOXIN:COB-COM HETERODISULFIDE REDUCTASE SUBUNIT A"/>
    <property type="match status" value="1"/>
</dbReference>
<proteinExistence type="predicted"/>
<feature type="domain" description="Golvesin/Xly CBD-like" evidence="7">
    <location>
        <begin position="586"/>
        <end position="715"/>
    </location>
</feature>
<dbReference type="Pfam" id="PF25275">
    <property type="entry name" value="Golvesin_C"/>
    <property type="match status" value="1"/>
</dbReference>
<evidence type="ECO:0000256" key="4">
    <source>
        <dbReference type="ARBA" id="ARBA00023004"/>
    </source>
</evidence>
<evidence type="ECO:0000256" key="3">
    <source>
        <dbReference type="ARBA" id="ARBA00023002"/>
    </source>
</evidence>
<protein>
    <submittedName>
        <fullName evidence="8">FAD-dependent oxidoreductase</fullName>
    </submittedName>
</protein>
<dbReference type="KEGG" id="hbs:IPV69_09985"/>
<dbReference type="EMBL" id="CP063458">
    <property type="protein sequence ID" value="QOV91663.1"/>
    <property type="molecule type" value="Genomic_DNA"/>
</dbReference>
<feature type="signal peptide" evidence="6">
    <location>
        <begin position="1"/>
        <end position="21"/>
    </location>
</feature>
<keyword evidence="9" id="KW-1185">Reference proteome</keyword>
<evidence type="ECO:0000313" key="8">
    <source>
        <dbReference type="EMBL" id="QOV91663.1"/>
    </source>
</evidence>
<keyword evidence="5" id="KW-0411">Iron-sulfur</keyword>
<organism evidence="8 9">
    <name type="scientific">Humisphaera borealis</name>
    <dbReference type="NCBI Taxonomy" id="2807512"/>
    <lineage>
        <taxon>Bacteria</taxon>
        <taxon>Pseudomonadati</taxon>
        <taxon>Planctomycetota</taxon>
        <taxon>Phycisphaerae</taxon>
        <taxon>Tepidisphaerales</taxon>
        <taxon>Tepidisphaeraceae</taxon>
        <taxon>Humisphaera</taxon>
    </lineage>
</organism>
<evidence type="ECO:0000313" key="9">
    <source>
        <dbReference type="Proteomes" id="UP000593765"/>
    </source>
</evidence>
<dbReference type="PANTHER" id="PTHR43498:SF1">
    <property type="entry name" value="COB--COM HETERODISULFIDE REDUCTASE IRON-SULFUR SUBUNIT A"/>
    <property type="match status" value="1"/>
</dbReference>
<dbReference type="AlphaFoldDB" id="A0A7M2X1T3"/>
<accession>A0A7M2X1T3</accession>
<dbReference type="InterPro" id="IPR036188">
    <property type="entry name" value="FAD/NAD-bd_sf"/>
</dbReference>
<name>A0A7M2X1T3_9BACT</name>
<dbReference type="Gene3D" id="2.60.120.260">
    <property type="entry name" value="Galactose-binding domain-like"/>
    <property type="match status" value="1"/>
</dbReference>
<sequence>MKKVGVIGAALIVGFTTLAIALSVPKASAQASASGAENVAGDYDLIVYGGTSGGVAAAVQARRMGRTVVVIEPTQRLGGLSSGGLGQTDIGNKAAIGGIAREFYRDVKKRYMEVDAWKWQQPSEYKDGGQTRTDNGEDTMWTFEPSVALRIYNRWVRDNKIPVAFGERLNRKTGVQKDGGRITAITMESGKTFAGKMFIDATYEGDLLAAAGVSYTVGREANAQYGETLNGVQVKNSKNHQLKPGIDPYVVKGDKASGLLPHIDPNGPGEEGAADKRVQAYCFRMCLTDKDENRIPFHKPEGYVDAWYELMLRNFEAGETGMAWINSSMPNRKTDTNNRTGFSTDFIGQNYAYPEASYEEREKIVAQHRLYQQGLMWTLANHPRVPEKMRREFARWGMCKDEFNEDGVQRGGWQEQLYVREARRMVGAHVMTQSNCVGKEVVPDAVGMGAYGMDSHNQQRYVDAAGHVRNEGNVEVGVPSPYPISYRSLTPKKDECQNLLVPICLSASHIAYGSIRMEPVFMVLGQTCATAAIHAIEDGKAVQDVDYAKLRTKLLEDKQVLEWTGKRGGSGEGAKGIDIKSLPGVVVDDDQAKLEGDWTAASLIGPFVATGYRHDANDSKGKCSATFQAKLPAAGKYEVRVAYSQNRNRATNVPVKVAHAGGETEVKVDQRQKAKIDGVWQSVGEFEFAADKPAIVVISNAGTDGFVLIDAVQFVAK</sequence>
<evidence type="ECO:0000256" key="5">
    <source>
        <dbReference type="ARBA" id="ARBA00023014"/>
    </source>
</evidence>